<name>A0A9X1U0M2_9BACT</name>
<dbReference type="RefSeq" id="WP_235177536.1">
    <property type="nucleotide sequence ID" value="NZ_JAKFFV010000004.1"/>
</dbReference>
<sequence length="168" mass="17432">MGKITRGLDKIEVGDVAADGGPGASLDVLGKTDRDSPVTMVEADPTIDRLYSHEDDDPLDTLVTAGEKPFLFTVVDPTLATLATIFGGAVTGSGNAATYHLPSSKAIKNQTVKITPKKGLVITVVNGALYGKINADFARAGKFAVDVVVEPQKPTKAATGAIIWGPEV</sequence>
<dbReference type="AlphaFoldDB" id="A0A9X1U0M2"/>
<protein>
    <submittedName>
        <fullName evidence="1">Uncharacterized protein</fullName>
    </submittedName>
</protein>
<dbReference type="Proteomes" id="UP001139411">
    <property type="component" value="Unassembled WGS sequence"/>
</dbReference>
<organism evidence="1 2">
    <name type="scientific">Dyadobacter chenhuakuii</name>
    <dbReference type="NCBI Taxonomy" id="2909339"/>
    <lineage>
        <taxon>Bacteria</taxon>
        <taxon>Pseudomonadati</taxon>
        <taxon>Bacteroidota</taxon>
        <taxon>Cytophagia</taxon>
        <taxon>Cytophagales</taxon>
        <taxon>Spirosomataceae</taxon>
        <taxon>Dyadobacter</taxon>
    </lineage>
</organism>
<comment type="caution">
    <text evidence="1">The sequence shown here is derived from an EMBL/GenBank/DDBJ whole genome shotgun (WGS) entry which is preliminary data.</text>
</comment>
<proteinExistence type="predicted"/>
<evidence type="ECO:0000313" key="2">
    <source>
        <dbReference type="Proteomes" id="UP001139411"/>
    </source>
</evidence>
<accession>A0A9X1U0M2</accession>
<gene>
    <name evidence="1" type="ORF">L0661_08790</name>
</gene>
<reference evidence="1" key="1">
    <citation type="submission" date="2022-01" db="EMBL/GenBank/DDBJ databases">
        <title>Novel species in genus Dyadobacter.</title>
        <authorList>
            <person name="Ma C."/>
        </authorList>
    </citation>
    <scope>NUCLEOTIDE SEQUENCE</scope>
    <source>
        <strain evidence="1">CY357</strain>
    </source>
</reference>
<evidence type="ECO:0000313" key="1">
    <source>
        <dbReference type="EMBL" id="MCF2498401.1"/>
    </source>
</evidence>
<dbReference type="EMBL" id="JAKFFV010000004">
    <property type="protein sequence ID" value="MCF2498401.1"/>
    <property type="molecule type" value="Genomic_DNA"/>
</dbReference>